<keyword evidence="4" id="KW-0393">Immunoglobulin domain</keyword>
<sequence length="205" mass="22878">SERWFNQPLPHTKCRGEDSVTQPTGDVITTEGGPVTLGCTFNSQVANSYLFWYKQGANDHPKYMLMRFKVGTTPGDNAADFKDRFHADVDANANSVPLRIQDLQLTDSAVYYCALKPTVTTGYTTPLHKHSVGDNDKTPVTIKPQFYFISYVRGLDQRTVVTPVLCSHHILGTLVFLSLPLCAVSKICYYTTCNNSGPHRQLQKD</sequence>
<dbReference type="GeneTree" id="ENSGT01030000234557"/>
<protein>
    <recommendedName>
        <fullName evidence="6">Ig-like domain-containing protein</fullName>
    </recommendedName>
</protein>
<dbReference type="OMA" id="NIMIFVA"/>
<feature type="domain" description="Ig-like" evidence="6">
    <location>
        <begin position="18"/>
        <end position="124"/>
    </location>
</feature>
<dbReference type="AlphaFoldDB" id="A0A3P8ZU49"/>
<dbReference type="Pfam" id="PF07686">
    <property type="entry name" value="V-set"/>
    <property type="match status" value="1"/>
</dbReference>
<dbReference type="Ensembl" id="ENSELUT00000004006.3">
    <property type="protein sequence ID" value="ENSELUP00000032126.3"/>
    <property type="gene ID" value="ENSELUG00000009913.3"/>
</dbReference>
<evidence type="ECO:0000259" key="6">
    <source>
        <dbReference type="PROSITE" id="PS50835"/>
    </source>
</evidence>
<keyword evidence="8" id="KW-1185">Reference proteome</keyword>
<dbReference type="InterPro" id="IPR013783">
    <property type="entry name" value="Ig-like_fold"/>
</dbReference>
<dbReference type="PANTHER" id="PTHR19367:SF18">
    <property type="entry name" value="T CELL RECEPTOR ALPHA VARIABLE 16"/>
    <property type="match status" value="1"/>
</dbReference>
<dbReference type="InterPro" id="IPR013106">
    <property type="entry name" value="Ig_V-set"/>
</dbReference>
<dbReference type="InterPro" id="IPR051287">
    <property type="entry name" value="TCR_variable_region"/>
</dbReference>
<dbReference type="InParanoid" id="A0A3P8ZU49"/>
<organism evidence="7 8">
    <name type="scientific">Esox lucius</name>
    <name type="common">Northern pike</name>
    <dbReference type="NCBI Taxonomy" id="8010"/>
    <lineage>
        <taxon>Eukaryota</taxon>
        <taxon>Metazoa</taxon>
        <taxon>Chordata</taxon>
        <taxon>Craniata</taxon>
        <taxon>Vertebrata</taxon>
        <taxon>Euteleostomi</taxon>
        <taxon>Actinopterygii</taxon>
        <taxon>Neopterygii</taxon>
        <taxon>Teleostei</taxon>
        <taxon>Protacanthopterygii</taxon>
        <taxon>Esociformes</taxon>
        <taxon>Esocidae</taxon>
        <taxon>Esox</taxon>
    </lineage>
</organism>
<dbReference type="InterPro" id="IPR003599">
    <property type="entry name" value="Ig_sub"/>
</dbReference>
<dbReference type="Proteomes" id="UP000265140">
    <property type="component" value="Chromosome 3"/>
</dbReference>
<dbReference type="InterPro" id="IPR036179">
    <property type="entry name" value="Ig-like_dom_sf"/>
</dbReference>
<keyword evidence="3" id="KW-0675">Receptor</keyword>
<evidence type="ECO:0000256" key="2">
    <source>
        <dbReference type="ARBA" id="ARBA00023130"/>
    </source>
</evidence>
<evidence type="ECO:0000313" key="8">
    <source>
        <dbReference type="Proteomes" id="UP000265140"/>
    </source>
</evidence>
<dbReference type="PROSITE" id="PS50835">
    <property type="entry name" value="IG_LIKE"/>
    <property type="match status" value="1"/>
</dbReference>
<keyword evidence="1" id="KW-0732">Signal</keyword>
<evidence type="ECO:0000256" key="1">
    <source>
        <dbReference type="ARBA" id="ARBA00022729"/>
    </source>
</evidence>
<accession>A0A3P8ZU49</accession>
<reference evidence="7" key="2">
    <citation type="submission" date="2020-02" db="EMBL/GenBank/DDBJ databases">
        <title>Esox lucius (northern pike) genome, fEsoLuc1, primary haplotype.</title>
        <authorList>
            <person name="Myers G."/>
            <person name="Karagic N."/>
            <person name="Meyer A."/>
            <person name="Pippel M."/>
            <person name="Reichard M."/>
            <person name="Winkler S."/>
            <person name="Tracey A."/>
            <person name="Sims Y."/>
            <person name="Howe K."/>
            <person name="Rhie A."/>
            <person name="Formenti G."/>
            <person name="Durbin R."/>
            <person name="Fedrigo O."/>
            <person name="Jarvis E.D."/>
        </authorList>
    </citation>
    <scope>NUCLEOTIDE SEQUENCE [LARGE SCALE GENOMIC DNA]</scope>
</reference>
<evidence type="ECO:0000256" key="4">
    <source>
        <dbReference type="ARBA" id="ARBA00023319"/>
    </source>
</evidence>
<dbReference type="GO" id="GO:0042101">
    <property type="term" value="C:T cell receptor complex"/>
    <property type="evidence" value="ECO:0007669"/>
    <property type="project" value="UniProtKB-KW"/>
</dbReference>
<dbReference type="GO" id="GO:0002250">
    <property type="term" value="P:adaptive immune response"/>
    <property type="evidence" value="ECO:0007669"/>
    <property type="project" value="UniProtKB-KW"/>
</dbReference>
<evidence type="ECO:0000256" key="5">
    <source>
        <dbReference type="ARBA" id="ARBA00043266"/>
    </source>
</evidence>
<keyword evidence="5" id="KW-1279">T cell receptor</keyword>
<dbReference type="SMART" id="SM00406">
    <property type="entry name" value="IGv"/>
    <property type="match status" value="1"/>
</dbReference>
<dbReference type="Gene3D" id="2.60.40.10">
    <property type="entry name" value="Immunoglobulins"/>
    <property type="match status" value="1"/>
</dbReference>
<keyword evidence="5" id="KW-0391">Immunity</keyword>
<keyword evidence="2" id="KW-1064">Adaptive immunity</keyword>
<proteinExistence type="predicted"/>
<reference evidence="7" key="3">
    <citation type="submission" date="2025-08" db="UniProtKB">
        <authorList>
            <consortium name="Ensembl"/>
        </authorList>
    </citation>
    <scope>IDENTIFICATION</scope>
</reference>
<dbReference type="Bgee" id="ENSELUG00000009913">
    <property type="expression patterns" value="Expressed in head kidney and 1 other cell type or tissue"/>
</dbReference>
<name>A0A3P8ZU49_ESOLU</name>
<dbReference type="SUPFAM" id="SSF48726">
    <property type="entry name" value="Immunoglobulin"/>
    <property type="match status" value="1"/>
</dbReference>
<dbReference type="SMART" id="SM00409">
    <property type="entry name" value="IG"/>
    <property type="match status" value="1"/>
</dbReference>
<reference evidence="8" key="1">
    <citation type="journal article" date="2014" name="PLoS ONE">
        <title>The genome and linkage map of the northern pike (Esox lucius): conserved synteny revealed between the salmonid sister group and the Neoteleostei.</title>
        <authorList>
            <person name="Rondeau E.B."/>
            <person name="Minkley D.R."/>
            <person name="Leong J.S."/>
            <person name="Messmer A.M."/>
            <person name="Jantzen J.R."/>
            <person name="von Schalburg K.R."/>
            <person name="Lemon C."/>
            <person name="Bird N.H."/>
            <person name="Koop B.F."/>
        </authorList>
    </citation>
    <scope>NUCLEOTIDE SEQUENCE</scope>
</reference>
<reference evidence="7" key="4">
    <citation type="submission" date="2025-09" db="UniProtKB">
        <authorList>
            <consortium name="Ensembl"/>
        </authorList>
    </citation>
    <scope>IDENTIFICATION</scope>
</reference>
<dbReference type="PANTHER" id="PTHR19367">
    <property type="entry name" value="T-CELL RECEPTOR ALPHA CHAIN V REGION"/>
    <property type="match status" value="1"/>
</dbReference>
<evidence type="ECO:0000256" key="3">
    <source>
        <dbReference type="ARBA" id="ARBA00023170"/>
    </source>
</evidence>
<dbReference type="InterPro" id="IPR007110">
    <property type="entry name" value="Ig-like_dom"/>
</dbReference>
<evidence type="ECO:0000313" key="7">
    <source>
        <dbReference type="Ensembl" id="ENSELUP00000032126.3"/>
    </source>
</evidence>